<evidence type="ECO:0000256" key="5">
    <source>
        <dbReference type="ARBA" id="ARBA00022691"/>
    </source>
</evidence>
<evidence type="ECO:0000256" key="3">
    <source>
        <dbReference type="ARBA" id="ARBA00022576"/>
    </source>
</evidence>
<dbReference type="PANTHER" id="PTHR42684:SF3">
    <property type="entry name" value="ADENOSYLMETHIONINE-8-AMINO-7-OXONONANOATE AMINOTRANSFERASE"/>
    <property type="match status" value="1"/>
</dbReference>
<keyword evidence="5 9" id="KW-0949">S-adenosyl-L-methionine</keyword>
<dbReference type="Gene3D" id="3.40.640.10">
    <property type="entry name" value="Type I PLP-dependent aspartate aminotransferase-like (Major domain)"/>
    <property type="match status" value="1"/>
</dbReference>
<feature type="binding site" evidence="9">
    <location>
        <position position="236"/>
    </location>
    <ligand>
        <name>pyridoxal 5'-phosphate</name>
        <dbReference type="ChEBI" id="CHEBI:597326"/>
    </ligand>
</feature>
<dbReference type="AlphaFoldDB" id="A0A923N647"/>
<dbReference type="InterPro" id="IPR015421">
    <property type="entry name" value="PyrdxlP-dep_Trfase_major"/>
</dbReference>
<evidence type="ECO:0000313" key="10">
    <source>
        <dbReference type="EMBL" id="MBC5992504.1"/>
    </source>
</evidence>
<feature type="binding site" evidence="9">
    <location>
        <position position="50"/>
    </location>
    <ligand>
        <name>substrate</name>
    </ligand>
</feature>
<comment type="caution">
    <text evidence="10">The sequence shown here is derived from an EMBL/GenBank/DDBJ whole genome shotgun (WGS) entry which is preliminary data.</text>
</comment>
<dbReference type="InterPro" id="IPR015424">
    <property type="entry name" value="PyrdxlP-dep_Trfase"/>
</dbReference>
<dbReference type="InterPro" id="IPR015422">
    <property type="entry name" value="PyrdxlP-dep_Trfase_small"/>
</dbReference>
<dbReference type="PIRSF" id="PIRSF000521">
    <property type="entry name" value="Transaminase_4ab_Lys_Orn"/>
    <property type="match status" value="1"/>
</dbReference>
<keyword evidence="4 9" id="KW-0808">Transferase</keyword>
<feature type="binding site" evidence="9">
    <location>
        <position position="265"/>
    </location>
    <ligand>
        <name>substrate</name>
    </ligand>
</feature>
<name>A0A923N647_9BACT</name>
<evidence type="ECO:0000313" key="11">
    <source>
        <dbReference type="Proteomes" id="UP000603640"/>
    </source>
</evidence>
<evidence type="ECO:0000256" key="7">
    <source>
        <dbReference type="ARBA" id="ARBA00022898"/>
    </source>
</evidence>
<dbReference type="GO" id="GO:0004141">
    <property type="term" value="F:dethiobiotin synthase activity"/>
    <property type="evidence" value="ECO:0007669"/>
    <property type="project" value="TreeGrafter"/>
</dbReference>
<dbReference type="EMBL" id="JACRVF010000001">
    <property type="protein sequence ID" value="MBC5992504.1"/>
    <property type="molecule type" value="Genomic_DNA"/>
</dbReference>
<keyword evidence="9" id="KW-0963">Cytoplasm</keyword>
<sequence length="426" mass="47430">MDLAQRDQNVIWHPYTQMKTAALPIPIMRGDGALLFAEDGKTYIDAVASWWVNLHGHAHPYIAQKVAQQLQTLEHVIFAGFTHPAAVELAERLLQILPANQKRAFYSDNGSTAVEVAIKMAIQYWNNVGQPKRKIIAFRDSYHGDTFGAMAVSSRSTFTAPFWSYLFDVEFIDVPVQGQEEEALKQLEAIAVAGGAAAFIYEPLVLGTAGMVMYTPEVLDKLMGICKKYSVLTIADEVMTGFGRTGRNFASHYVQHQPDMMCFSKGLTGGTMALGLTTCSNQIYEAFLHDDKSKTFFHGHSYTGNPIACSAGLASLDLLLQEETQQSINRIGQQHNIFAANARKLQHVKEVRQQGTILAVEFEAGQTSYFSNLRDTLYNFALEQGVLLRPLGNIIYIIPPYCITNEQLEQIYKTILGMHELVANLH</sequence>
<dbReference type="Gene3D" id="3.90.1150.10">
    <property type="entry name" value="Aspartate Aminotransferase, domain 1"/>
    <property type="match status" value="1"/>
</dbReference>
<reference evidence="10" key="1">
    <citation type="submission" date="2020-08" db="EMBL/GenBank/DDBJ databases">
        <title>Pontibacter sp. SD6 16S ribosomal RNA gene Genome sequencing and assembly.</title>
        <authorList>
            <person name="Kang M."/>
        </authorList>
    </citation>
    <scope>NUCLEOTIDE SEQUENCE</scope>
    <source>
        <strain evidence="10">SD6</strain>
    </source>
</reference>
<feature type="modified residue" description="N6-(pyridoxal phosphate)lysine" evidence="9">
    <location>
        <position position="265"/>
    </location>
</feature>
<dbReference type="GO" id="GO:0030170">
    <property type="term" value="F:pyridoxal phosphate binding"/>
    <property type="evidence" value="ECO:0007669"/>
    <property type="project" value="UniProtKB-UniRule"/>
</dbReference>
<keyword evidence="6 9" id="KW-0093">Biotin biosynthesis</keyword>
<dbReference type="NCBIfam" id="TIGR00508">
    <property type="entry name" value="bioA"/>
    <property type="match status" value="1"/>
</dbReference>
<gene>
    <name evidence="9 10" type="primary">bioA</name>
    <name evidence="10" type="ORF">H8S84_06625</name>
</gene>
<feature type="site" description="Participates in the substrate recognition with KAPA and in a stacking interaction with the adenine ring of SAM" evidence="9">
    <location>
        <position position="15"/>
    </location>
</feature>
<protein>
    <recommendedName>
        <fullName evidence="9">Adenosylmethionine-8-amino-7-oxononanoate aminotransferase</fullName>
        <ecNumber evidence="9">2.6.1.62</ecNumber>
    </recommendedName>
    <alternativeName>
        <fullName evidence="9">7,8-diamino-pelargonic acid aminotransferase</fullName>
        <shortName evidence="9">DAPA AT</shortName>
        <shortName evidence="9">DAPA aminotransferase</shortName>
    </alternativeName>
    <alternativeName>
        <fullName evidence="9">7,8-diaminononanoate synthase</fullName>
        <shortName evidence="9">DANS</shortName>
    </alternativeName>
    <alternativeName>
        <fullName evidence="9">Diaminopelargonic acid synthase</fullName>
    </alternativeName>
</protein>
<keyword evidence="7 9" id="KW-0663">Pyridoxal phosphate</keyword>
<dbReference type="Proteomes" id="UP000603640">
    <property type="component" value="Unassembled WGS sequence"/>
</dbReference>
<dbReference type="CDD" id="cd00610">
    <property type="entry name" value="OAT_like"/>
    <property type="match status" value="1"/>
</dbReference>
<comment type="similarity">
    <text evidence="9">Belongs to the class-III pyridoxal-phosphate-dependent aminotransferase family. BioA subfamily.</text>
</comment>
<keyword evidence="3 9" id="KW-0032">Aminotransferase</keyword>
<keyword evidence="11" id="KW-1185">Reference proteome</keyword>
<dbReference type="EC" id="2.6.1.62" evidence="9"/>
<comment type="function">
    <text evidence="9">Catalyzes the transfer of the alpha-amino group from S-adenosyl-L-methionine (SAM) to 7-keto-8-aminopelargonic acid (KAPA) to form 7,8-diaminopelargonic acid (DAPA). It is the only aminotransferase known to utilize SAM as an amino donor.</text>
</comment>
<dbReference type="InterPro" id="IPR005815">
    <property type="entry name" value="BioA"/>
</dbReference>
<evidence type="ECO:0000256" key="2">
    <source>
        <dbReference type="ARBA" id="ARBA00005063"/>
    </source>
</evidence>
<evidence type="ECO:0000256" key="9">
    <source>
        <dbReference type="HAMAP-Rule" id="MF_00834"/>
    </source>
</evidence>
<dbReference type="GO" id="GO:0051537">
    <property type="term" value="F:2 iron, 2 sulfur cluster binding"/>
    <property type="evidence" value="ECO:0007669"/>
    <property type="project" value="UniProtKB-KW"/>
</dbReference>
<dbReference type="RefSeq" id="WP_187066447.1">
    <property type="nucleotide sequence ID" value="NZ_JACRVF010000001.1"/>
</dbReference>
<comment type="pathway">
    <text evidence="2 9">Cofactor biosynthesis; biotin biosynthesis; 7,8-diaminononanoate from 8-amino-7-oxononanoate (SAM route): step 1/1.</text>
</comment>
<accession>A0A923N647</accession>
<comment type="subcellular location">
    <subcellularLocation>
        <location evidence="9">Cytoplasm</location>
    </subcellularLocation>
</comment>
<feature type="binding site" evidence="9">
    <location>
        <position position="142"/>
    </location>
    <ligand>
        <name>substrate</name>
    </ligand>
</feature>
<evidence type="ECO:0000256" key="6">
    <source>
        <dbReference type="ARBA" id="ARBA00022756"/>
    </source>
</evidence>
<comment type="cofactor">
    <cofactor evidence="1 9">
        <name>pyridoxal 5'-phosphate</name>
        <dbReference type="ChEBI" id="CHEBI:597326"/>
    </cofactor>
</comment>
<dbReference type="HAMAP" id="MF_00834">
    <property type="entry name" value="BioA"/>
    <property type="match status" value="1"/>
</dbReference>
<organism evidence="10 11">
    <name type="scientific">Pontibacter cellulosilyticus</name>
    <dbReference type="NCBI Taxonomy" id="1720253"/>
    <lineage>
        <taxon>Bacteria</taxon>
        <taxon>Pseudomonadati</taxon>
        <taxon>Bacteroidota</taxon>
        <taxon>Cytophagia</taxon>
        <taxon>Cytophagales</taxon>
        <taxon>Hymenobacteraceae</taxon>
        <taxon>Pontibacter</taxon>
    </lineage>
</organism>
<dbReference type="GO" id="GO:0005737">
    <property type="term" value="C:cytoplasm"/>
    <property type="evidence" value="ECO:0007669"/>
    <property type="project" value="UniProtKB-SubCell"/>
</dbReference>
<comment type="subunit">
    <text evidence="9">Homodimer.</text>
</comment>
<feature type="binding site" evidence="9">
    <location>
        <position position="299"/>
    </location>
    <ligand>
        <name>substrate</name>
    </ligand>
</feature>
<feature type="binding site" evidence="9">
    <location>
        <begin position="110"/>
        <end position="111"/>
    </location>
    <ligand>
        <name>pyridoxal 5'-phosphate</name>
        <dbReference type="ChEBI" id="CHEBI:597326"/>
    </ligand>
</feature>
<dbReference type="PANTHER" id="PTHR42684">
    <property type="entry name" value="ADENOSYLMETHIONINE-8-AMINO-7-OXONONANOATE AMINOTRANSFERASE"/>
    <property type="match status" value="1"/>
</dbReference>
<feature type="binding site" evidence="9">
    <location>
        <position position="389"/>
    </location>
    <ligand>
        <name>substrate</name>
    </ligand>
</feature>
<dbReference type="GO" id="GO:0004015">
    <property type="term" value="F:adenosylmethionine-8-amino-7-oxononanoate transaminase activity"/>
    <property type="evidence" value="ECO:0007669"/>
    <property type="project" value="UniProtKB-UniRule"/>
</dbReference>
<dbReference type="Pfam" id="PF00202">
    <property type="entry name" value="Aminotran_3"/>
    <property type="match status" value="1"/>
</dbReference>
<dbReference type="InterPro" id="IPR005814">
    <property type="entry name" value="Aminotrans_3"/>
</dbReference>
<dbReference type="SUPFAM" id="SSF53383">
    <property type="entry name" value="PLP-dependent transferases"/>
    <property type="match status" value="1"/>
</dbReference>
<evidence type="ECO:0000256" key="1">
    <source>
        <dbReference type="ARBA" id="ARBA00001933"/>
    </source>
</evidence>
<comment type="catalytic activity">
    <reaction evidence="8 9">
        <text>(8S)-8-amino-7-oxononanoate + S-adenosyl-L-methionine = S-adenosyl-4-methylsulfanyl-2-oxobutanoate + (7R,8S)-7,8-diammoniononanoate</text>
        <dbReference type="Rhea" id="RHEA:16861"/>
        <dbReference type="ChEBI" id="CHEBI:16490"/>
        <dbReference type="ChEBI" id="CHEBI:59789"/>
        <dbReference type="ChEBI" id="CHEBI:149468"/>
        <dbReference type="ChEBI" id="CHEBI:149469"/>
        <dbReference type="EC" id="2.6.1.62"/>
    </reaction>
</comment>
<proteinExistence type="inferred from homology"/>
<feature type="binding site" evidence="9">
    <location>
        <begin position="300"/>
        <end position="301"/>
    </location>
    <ligand>
        <name>pyridoxal 5'-phosphate</name>
        <dbReference type="ChEBI" id="CHEBI:597326"/>
    </ligand>
</feature>
<evidence type="ECO:0000256" key="8">
    <source>
        <dbReference type="ARBA" id="ARBA00048449"/>
    </source>
</evidence>
<dbReference type="GO" id="GO:0009102">
    <property type="term" value="P:biotin biosynthetic process"/>
    <property type="evidence" value="ECO:0007669"/>
    <property type="project" value="UniProtKB-UniRule"/>
</dbReference>
<evidence type="ECO:0000256" key="4">
    <source>
        <dbReference type="ARBA" id="ARBA00022679"/>
    </source>
</evidence>
<dbReference type="NCBIfam" id="NF004624">
    <property type="entry name" value="PRK05964.1"/>
    <property type="match status" value="1"/>
</dbReference>